<dbReference type="AlphaFoldDB" id="A0A1R1ATW1"/>
<dbReference type="InterPro" id="IPR012338">
    <property type="entry name" value="Beta-lactam/transpept-like"/>
</dbReference>
<accession>A0A1R1ATW1</accession>
<organism evidence="2 3">
    <name type="scientific">Paenibacillus lautus</name>
    <name type="common">Bacillus lautus</name>
    <dbReference type="NCBI Taxonomy" id="1401"/>
    <lineage>
        <taxon>Bacteria</taxon>
        <taxon>Bacillati</taxon>
        <taxon>Bacillota</taxon>
        <taxon>Bacilli</taxon>
        <taxon>Bacillales</taxon>
        <taxon>Paenibacillaceae</taxon>
        <taxon>Paenibacillus</taxon>
    </lineage>
</organism>
<dbReference type="InterPro" id="IPR050491">
    <property type="entry name" value="AmpC-like"/>
</dbReference>
<dbReference type="Proteomes" id="UP000187074">
    <property type="component" value="Unassembled WGS sequence"/>
</dbReference>
<dbReference type="InterPro" id="IPR001466">
    <property type="entry name" value="Beta-lactam-related"/>
</dbReference>
<dbReference type="STRING" id="1401.BK123_30115"/>
<evidence type="ECO:0000259" key="1">
    <source>
        <dbReference type="Pfam" id="PF00144"/>
    </source>
</evidence>
<dbReference type="SUPFAM" id="SSF56601">
    <property type="entry name" value="beta-lactamase/transpeptidase-like"/>
    <property type="match status" value="1"/>
</dbReference>
<name>A0A1R1ATW1_PAELA</name>
<proteinExistence type="predicted"/>
<feature type="domain" description="Beta-lactamase-related" evidence="1">
    <location>
        <begin position="6"/>
        <end position="328"/>
    </location>
</feature>
<dbReference type="PANTHER" id="PTHR46825">
    <property type="entry name" value="D-ALANYL-D-ALANINE-CARBOXYPEPTIDASE/ENDOPEPTIDASE AMPH"/>
    <property type="match status" value="1"/>
</dbReference>
<dbReference type="Pfam" id="PF00144">
    <property type="entry name" value="Beta-lactamase"/>
    <property type="match status" value="1"/>
</dbReference>
<reference evidence="2 3" key="1">
    <citation type="submission" date="2016-11" db="EMBL/GenBank/DDBJ databases">
        <title>Paenibacillus species isolates.</title>
        <authorList>
            <person name="Beno S.M."/>
        </authorList>
    </citation>
    <scope>NUCLEOTIDE SEQUENCE [LARGE SCALE GENOMIC DNA]</scope>
    <source>
        <strain evidence="2 3">FSL F4-0100</strain>
    </source>
</reference>
<gene>
    <name evidence="2" type="ORF">BK123_30115</name>
</gene>
<evidence type="ECO:0000313" key="2">
    <source>
        <dbReference type="EMBL" id="OME88825.1"/>
    </source>
</evidence>
<dbReference type="PANTHER" id="PTHR46825:SF12">
    <property type="entry name" value="PENICILLIN-BINDING PROTEIN 4"/>
    <property type="match status" value="1"/>
</dbReference>
<dbReference type="RefSeq" id="WP_076326044.1">
    <property type="nucleotide sequence ID" value="NZ_MRTF01000013.1"/>
</dbReference>
<dbReference type="OrthoDB" id="9797709at2"/>
<sequence length="345" mass="38207">MEPNMNKDIREWMERYQVSGLSMARIAEGHIRVAEGYGTLEAGTGNIVTGHSIFNACSISKFVTSMLVMKLVGQGLLDLDEDVNVKLSTWKVPENEFTRHSKVTLRTLLCHQSGIMDPEGSFGEWDPAHGFPSMVELLEGRTPYCNEAIRVTYEPGSEFAYSDAGFGIIQLLIEDVSRKPFQVLMKEQVFEPLNMKDSILNPTISQSISGQLSCGHHKNGELVQGKYPMYPYAAASGLWTTPSDLAILAIEFMDSLNGRSRIGLSEDRAKEWITPQFSKEWTGLGVFLGGSDQEVEVSSLGWGVGFQCMMTMRPYSGKGIIIMTNTDLGVHQSKGIIGDIQRSME</sequence>
<evidence type="ECO:0000313" key="3">
    <source>
        <dbReference type="Proteomes" id="UP000187074"/>
    </source>
</evidence>
<protein>
    <submittedName>
        <fullName evidence="2">Penicillin-binding protein</fullName>
    </submittedName>
</protein>
<dbReference type="Gene3D" id="3.40.710.10">
    <property type="entry name" value="DD-peptidase/beta-lactamase superfamily"/>
    <property type="match status" value="1"/>
</dbReference>
<dbReference type="EMBL" id="MRTF01000013">
    <property type="protein sequence ID" value="OME88825.1"/>
    <property type="molecule type" value="Genomic_DNA"/>
</dbReference>
<comment type="caution">
    <text evidence="2">The sequence shown here is derived from an EMBL/GenBank/DDBJ whole genome shotgun (WGS) entry which is preliminary data.</text>
</comment>